<feature type="region of interest" description="Disordered" evidence="2">
    <location>
        <begin position="159"/>
        <end position="180"/>
    </location>
</feature>
<keyword evidence="1" id="KW-0175">Coiled coil</keyword>
<protein>
    <submittedName>
        <fullName evidence="3">3151_t:CDS:1</fullName>
    </submittedName>
</protein>
<feature type="non-terminal residue" evidence="3">
    <location>
        <position position="180"/>
    </location>
</feature>
<evidence type="ECO:0000313" key="4">
    <source>
        <dbReference type="Proteomes" id="UP000789759"/>
    </source>
</evidence>
<keyword evidence="4" id="KW-1185">Reference proteome</keyword>
<dbReference type="OrthoDB" id="2409081at2759"/>
<organism evidence="3 4">
    <name type="scientific">Cetraspora pellucida</name>
    <dbReference type="NCBI Taxonomy" id="1433469"/>
    <lineage>
        <taxon>Eukaryota</taxon>
        <taxon>Fungi</taxon>
        <taxon>Fungi incertae sedis</taxon>
        <taxon>Mucoromycota</taxon>
        <taxon>Glomeromycotina</taxon>
        <taxon>Glomeromycetes</taxon>
        <taxon>Diversisporales</taxon>
        <taxon>Gigasporaceae</taxon>
        <taxon>Cetraspora</taxon>
    </lineage>
</organism>
<dbReference type="Proteomes" id="UP000789759">
    <property type="component" value="Unassembled WGS sequence"/>
</dbReference>
<accession>A0A9N9PKR5</accession>
<reference evidence="3" key="1">
    <citation type="submission" date="2021-06" db="EMBL/GenBank/DDBJ databases">
        <authorList>
            <person name="Kallberg Y."/>
            <person name="Tangrot J."/>
            <person name="Rosling A."/>
        </authorList>
    </citation>
    <scope>NUCLEOTIDE SEQUENCE</scope>
    <source>
        <strain evidence="3">FL966</strain>
    </source>
</reference>
<dbReference type="EMBL" id="CAJVQA010063125">
    <property type="protein sequence ID" value="CAG8829953.1"/>
    <property type="molecule type" value="Genomic_DNA"/>
</dbReference>
<feature type="non-terminal residue" evidence="3">
    <location>
        <position position="1"/>
    </location>
</feature>
<proteinExistence type="predicted"/>
<evidence type="ECO:0000313" key="3">
    <source>
        <dbReference type="EMBL" id="CAG8829953.1"/>
    </source>
</evidence>
<evidence type="ECO:0000256" key="2">
    <source>
        <dbReference type="SAM" id="MobiDB-lite"/>
    </source>
</evidence>
<gene>
    <name evidence="3" type="ORF">CPELLU_LOCUS20551</name>
</gene>
<feature type="compositionally biased region" description="Basic residues" evidence="2">
    <location>
        <begin position="166"/>
        <end position="180"/>
    </location>
</feature>
<dbReference type="AlphaFoldDB" id="A0A9N9PKR5"/>
<name>A0A9N9PKR5_9GLOM</name>
<evidence type="ECO:0000256" key="1">
    <source>
        <dbReference type="SAM" id="Coils"/>
    </source>
</evidence>
<comment type="caution">
    <text evidence="3">The sequence shown here is derived from an EMBL/GenBank/DDBJ whole genome shotgun (WGS) entry which is preliminary data.</text>
</comment>
<feature type="coiled-coil region" evidence="1">
    <location>
        <begin position="28"/>
        <end position="58"/>
    </location>
</feature>
<sequence length="180" mass="21653">IEIERYDRYERQIANFYNNRQVASLSNNNTLTNNINELNQTLINNDQNKNDLVNLRNQKYNTLLYDTIESEIKEDNDKQLFEDSEKYDLLIQTLKQSFLDSLHTVEQLQYLKKQLLLERRIILNRKKIDNVNDAFKPLVKNQAYLNKIDKILEKDNLDEMSDNKKQKQASRRMKKIRENI</sequence>